<dbReference type="PROSITE" id="PS51257">
    <property type="entry name" value="PROKAR_LIPOPROTEIN"/>
    <property type="match status" value="1"/>
</dbReference>
<dbReference type="OrthoDB" id="6200718at2"/>
<accession>A0A3D9LAM8</accession>
<comment type="caution">
    <text evidence="4">The sequence shown here is derived from an EMBL/GenBank/DDBJ whole genome shotgun (WGS) entry which is preliminary data.</text>
</comment>
<dbReference type="AlphaFoldDB" id="A0A3D9LAM8"/>
<keyword evidence="5" id="KW-1185">Reference proteome</keyword>
<evidence type="ECO:0000259" key="3">
    <source>
        <dbReference type="Pfam" id="PF14024"/>
    </source>
</evidence>
<evidence type="ECO:0000313" key="5">
    <source>
        <dbReference type="Proteomes" id="UP000256727"/>
    </source>
</evidence>
<dbReference type="Pfam" id="PF14024">
    <property type="entry name" value="DUF4240"/>
    <property type="match status" value="1"/>
</dbReference>
<evidence type="ECO:0000256" key="2">
    <source>
        <dbReference type="SAM" id="SignalP"/>
    </source>
</evidence>
<name>A0A3D9LAM8_9MICC</name>
<organism evidence="4 5">
    <name type="scientific">Citricoccus muralis</name>
    <dbReference type="NCBI Taxonomy" id="169134"/>
    <lineage>
        <taxon>Bacteria</taxon>
        <taxon>Bacillati</taxon>
        <taxon>Actinomycetota</taxon>
        <taxon>Actinomycetes</taxon>
        <taxon>Micrococcales</taxon>
        <taxon>Micrococcaceae</taxon>
        <taxon>Citricoccus</taxon>
    </lineage>
</organism>
<feature type="domain" description="DUF4240" evidence="3">
    <location>
        <begin position="64"/>
        <end position="189"/>
    </location>
</feature>
<dbReference type="EMBL" id="QREH01000001">
    <property type="protein sequence ID" value="REE02283.1"/>
    <property type="molecule type" value="Genomic_DNA"/>
</dbReference>
<evidence type="ECO:0000256" key="1">
    <source>
        <dbReference type="SAM" id="MobiDB-lite"/>
    </source>
</evidence>
<dbReference type="RefSeq" id="WP_147301136.1">
    <property type="nucleotide sequence ID" value="NZ_QREH01000001.1"/>
</dbReference>
<feature type="chain" id="PRO_5038604211" evidence="2">
    <location>
        <begin position="20"/>
        <end position="237"/>
    </location>
</feature>
<gene>
    <name evidence="4" type="ORF">C8E99_0049</name>
</gene>
<feature type="region of interest" description="Disordered" evidence="1">
    <location>
        <begin position="208"/>
        <end position="237"/>
    </location>
</feature>
<feature type="region of interest" description="Disordered" evidence="1">
    <location>
        <begin position="39"/>
        <end position="59"/>
    </location>
</feature>
<reference evidence="4 5" key="1">
    <citation type="submission" date="2018-07" db="EMBL/GenBank/DDBJ databases">
        <title>Sequencing the genomes of 1000 actinobacteria strains.</title>
        <authorList>
            <person name="Klenk H.-P."/>
        </authorList>
    </citation>
    <scope>NUCLEOTIDE SEQUENCE [LARGE SCALE GENOMIC DNA]</scope>
    <source>
        <strain evidence="4 5">DSM 14442</strain>
    </source>
</reference>
<dbReference type="InterPro" id="IPR025334">
    <property type="entry name" value="DUF4240"/>
</dbReference>
<keyword evidence="2" id="KW-0732">Signal</keyword>
<sequence length="237" mass="25248">MRKSFAAVALIAVIGLGVAGCGEDAESPGADVEDFGYVADASPEAPDGGQGAGTPADSPSVAAMEDERFWQILAQSGASAGGSVEDQTESLTTILAGLPAPEIAAFDVAFSAYQDELYSWDLWGAAYLLMGGCSDDCFTDFRSWVIAQGEDYFEAVQADPQALAEGRLENVGQIGEAELLSYAAMDAYVEATDRDIFMDYPSHPGLETVAEPTGQEWDEDDEEALRDRYPRLSPLPY</sequence>
<feature type="signal peptide" evidence="2">
    <location>
        <begin position="1"/>
        <end position="19"/>
    </location>
</feature>
<dbReference type="Proteomes" id="UP000256727">
    <property type="component" value="Unassembled WGS sequence"/>
</dbReference>
<evidence type="ECO:0000313" key="4">
    <source>
        <dbReference type="EMBL" id="REE02283.1"/>
    </source>
</evidence>
<protein>
    <submittedName>
        <fullName evidence="4">Uncharacterized protein DUF4240</fullName>
    </submittedName>
</protein>
<proteinExistence type="predicted"/>